<dbReference type="InterPro" id="IPR036477">
    <property type="entry name" value="Formyl_transf_N_sf"/>
</dbReference>
<dbReference type="SUPFAM" id="SSF53328">
    <property type="entry name" value="Formyltransferase"/>
    <property type="match status" value="1"/>
</dbReference>
<dbReference type="Gene3D" id="3.40.50.170">
    <property type="entry name" value="Formyl transferase, N-terminal domain"/>
    <property type="match status" value="1"/>
</dbReference>
<proteinExistence type="predicted"/>
<sequence length="103" mass="11496">MKRIPESIWSKCLTVNVHPGILPVFAGRHPQLRALADLKRSYTAVILHSIDSDEYDVGPELSTVLVNMTERDRDDPNAFFERTRLIGVYMVAAFLIGKGANAV</sequence>
<protein>
    <submittedName>
        <fullName evidence="1">Putative formyl transferase</fullName>
    </submittedName>
</protein>
<gene>
    <name evidence="1" type="ORF">MM415B01304_0012</name>
</gene>
<evidence type="ECO:0000313" key="1">
    <source>
        <dbReference type="EMBL" id="QJA59356.1"/>
    </source>
</evidence>
<keyword evidence="1" id="KW-0808">Transferase</keyword>
<reference evidence="1" key="1">
    <citation type="submission" date="2020-03" db="EMBL/GenBank/DDBJ databases">
        <title>The deep terrestrial virosphere.</title>
        <authorList>
            <person name="Holmfeldt K."/>
            <person name="Nilsson E."/>
            <person name="Simone D."/>
            <person name="Lopez-Fernandez M."/>
            <person name="Wu X."/>
            <person name="de Brujin I."/>
            <person name="Lundin D."/>
            <person name="Andersson A."/>
            <person name="Bertilsson S."/>
            <person name="Dopson M."/>
        </authorList>
    </citation>
    <scope>NUCLEOTIDE SEQUENCE</scope>
    <source>
        <strain evidence="1">MM415B01304</strain>
    </source>
</reference>
<dbReference type="GO" id="GO:0016740">
    <property type="term" value="F:transferase activity"/>
    <property type="evidence" value="ECO:0007669"/>
    <property type="project" value="UniProtKB-KW"/>
</dbReference>
<accession>A0A6M3IPG6</accession>
<name>A0A6M3IPG6_9ZZZZ</name>
<organism evidence="1">
    <name type="scientific">viral metagenome</name>
    <dbReference type="NCBI Taxonomy" id="1070528"/>
    <lineage>
        <taxon>unclassified sequences</taxon>
        <taxon>metagenomes</taxon>
        <taxon>organismal metagenomes</taxon>
    </lineage>
</organism>
<dbReference type="AlphaFoldDB" id="A0A6M3IPG6"/>
<dbReference type="EMBL" id="MT141366">
    <property type="protein sequence ID" value="QJA59356.1"/>
    <property type="molecule type" value="Genomic_DNA"/>
</dbReference>